<dbReference type="AlphaFoldDB" id="A0A7W8X9P1"/>
<evidence type="ECO:0000313" key="3">
    <source>
        <dbReference type="Proteomes" id="UP000585507"/>
    </source>
</evidence>
<proteinExistence type="predicted"/>
<dbReference type="RefSeq" id="WP_018328387.1">
    <property type="nucleotide sequence ID" value="NZ_JACHBK010000007.1"/>
</dbReference>
<accession>A0A7W8X9P1</accession>
<protein>
    <submittedName>
        <fullName evidence="2">BMFP domain-containing protein YqiC</fullName>
    </submittedName>
</protein>
<reference evidence="2 3" key="1">
    <citation type="submission" date="2020-08" db="EMBL/GenBank/DDBJ databases">
        <title>Genomic Encyclopedia of Type Strains, Phase IV (KMG-V): Genome sequencing to study the core and pangenomes of soil and plant-associated prokaryotes.</title>
        <authorList>
            <person name="Whitman W."/>
        </authorList>
    </citation>
    <scope>NUCLEOTIDE SEQUENCE [LARGE SCALE GENOMIC DNA]</scope>
    <source>
        <strain evidence="2 3">SEMIA 4084</strain>
    </source>
</reference>
<comment type="caution">
    <text evidence="2">The sequence shown here is derived from an EMBL/GenBank/DDBJ whole genome shotgun (WGS) entry which is preliminary data.</text>
</comment>
<gene>
    <name evidence="2" type="ORF">GGD55_003548</name>
</gene>
<keyword evidence="3" id="KW-1185">Reference proteome</keyword>
<dbReference type="Proteomes" id="UP000585507">
    <property type="component" value="Unassembled WGS sequence"/>
</dbReference>
<name>A0A7W8X9P1_9HYPH</name>
<dbReference type="EMBL" id="JACHBK010000007">
    <property type="protein sequence ID" value="MBB5536837.1"/>
    <property type="molecule type" value="Genomic_DNA"/>
</dbReference>
<sequence length="58" mass="6421">MAFNGKEFGAEIVSIVKHYLRQQMAPLEARIASLEEAQARGDKSRPTVRVAAPTRVQP</sequence>
<feature type="region of interest" description="Disordered" evidence="1">
    <location>
        <begin position="37"/>
        <end position="58"/>
    </location>
</feature>
<evidence type="ECO:0000313" key="2">
    <source>
        <dbReference type="EMBL" id="MBB5536837.1"/>
    </source>
</evidence>
<evidence type="ECO:0000256" key="1">
    <source>
        <dbReference type="SAM" id="MobiDB-lite"/>
    </source>
</evidence>
<organism evidence="2 3">
    <name type="scientific">Rhizobium giardinii</name>
    <dbReference type="NCBI Taxonomy" id="56731"/>
    <lineage>
        <taxon>Bacteria</taxon>
        <taxon>Pseudomonadati</taxon>
        <taxon>Pseudomonadota</taxon>
        <taxon>Alphaproteobacteria</taxon>
        <taxon>Hyphomicrobiales</taxon>
        <taxon>Rhizobiaceae</taxon>
        <taxon>Rhizobium/Agrobacterium group</taxon>
        <taxon>Rhizobium</taxon>
    </lineage>
</organism>